<dbReference type="Pfam" id="PF00581">
    <property type="entry name" value="Rhodanese"/>
    <property type="match status" value="2"/>
</dbReference>
<proteinExistence type="predicted"/>
<dbReference type="Proteomes" id="UP001607157">
    <property type="component" value="Unassembled WGS sequence"/>
</dbReference>
<evidence type="ECO:0000259" key="3">
    <source>
        <dbReference type="PROSITE" id="PS50206"/>
    </source>
</evidence>
<dbReference type="PANTHER" id="PTHR43855">
    <property type="entry name" value="THIOSULFATE SULFURTRANSFERASE"/>
    <property type="match status" value="1"/>
</dbReference>
<dbReference type="InterPro" id="IPR051126">
    <property type="entry name" value="Thiosulfate_sulfurtransferase"/>
</dbReference>
<name>A0ABW7I4H0_9RHOB</name>
<dbReference type="Gene3D" id="3.40.250.10">
    <property type="entry name" value="Rhodanese-like domain"/>
    <property type="match status" value="2"/>
</dbReference>
<evidence type="ECO:0000256" key="1">
    <source>
        <dbReference type="ARBA" id="ARBA00022737"/>
    </source>
</evidence>
<evidence type="ECO:0000313" key="5">
    <source>
        <dbReference type="Proteomes" id="UP001607157"/>
    </source>
</evidence>
<gene>
    <name evidence="4" type="ORF">ACGRVM_04100</name>
</gene>
<keyword evidence="1" id="KW-0677">Repeat</keyword>
<dbReference type="SMART" id="SM00450">
    <property type="entry name" value="RHOD"/>
    <property type="match status" value="2"/>
</dbReference>
<dbReference type="PANTHER" id="PTHR43855:SF1">
    <property type="entry name" value="THIOSULFATE SULFURTRANSFERASE"/>
    <property type="match status" value="1"/>
</dbReference>
<evidence type="ECO:0000313" key="4">
    <source>
        <dbReference type="EMBL" id="MFH0253061.1"/>
    </source>
</evidence>
<keyword evidence="4" id="KW-0808">Transferase</keyword>
<dbReference type="SUPFAM" id="SSF52821">
    <property type="entry name" value="Rhodanese/Cell cycle control phosphatase"/>
    <property type="match status" value="2"/>
</dbReference>
<dbReference type="InterPro" id="IPR036873">
    <property type="entry name" value="Rhodanese-like_dom_sf"/>
</dbReference>
<dbReference type="EMBL" id="JBIHMM010000001">
    <property type="protein sequence ID" value="MFH0253061.1"/>
    <property type="molecule type" value="Genomic_DNA"/>
</dbReference>
<dbReference type="InterPro" id="IPR001763">
    <property type="entry name" value="Rhodanese-like_dom"/>
</dbReference>
<keyword evidence="2" id="KW-0732">Signal</keyword>
<evidence type="ECO:0000256" key="2">
    <source>
        <dbReference type="SAM" id="SignalP"/>
    </source>
</evidence>
<sequence length="316" mass="33582">MFQPRGDVMKILFPAALALASLVSPAFAQNTFGPLIAPEALSEKLEADAPLVLDIRGDAYAEGHIPGAVSAPYAQFRGPADNPGQVIPEDQLEATLRGLGVTMDRPLAIVHEGDTDTDFGAAARVYWTLKSSGLTQLAIVDGGMTAWEAESLPTSTEGSTPTPSEIDIAWTDKWLATTDDVAAVVKGESEATLVDARPASFFEGKQSHGAAERPGTLPGAQNLTHSEFFKDGTRTVDPETARSISERLGLASDRPIVSFCNTGHWAATDWFAMSEIAGLDNVKLYADSMVGYSKTDNEMANVPGLFQNLINQVTGN</sequence>
<dbReference type="EC" id="2.8.1.-" evidence="4"/>
<feature type="signal peptide" evidence="2">
    <location>
        <begin position="1"/>
        <end position="28"/>
    </location>
</feature>
<accession>A0ABW7I4H0</accession>
<protein>
    <submittedName>
        <fullName evidence="4">Sulfurtransferase</fullName>
        <ecNumber evidence="4">2.8.1.-</ecNumber>
    </submittedName>
</protein>
<feature type="domain" description="Rhodanese" evidence="3">
    <location>
        <begin position="46"/>
        <end position="156"/>
    </location>
</feature>
<feature type="chain" id="PRO_5047542769" evidence="2">
    <location>
        <begin position="29"/>
        <end position="316"/>
    </location>
</feature>
<dbReference type="GO" id="GO:0016740">
    <property type="term" value="F:transferase activity"/>
    <property type="evidence" value="ECO:0007669"/>
    <property type="project" value="UniProtKB-KW"/>
</dbReference>
<dbReference type="CDD" id="cd01448">
    <property type="entry name" value="TST_Repeat_1"/>
    <property type="match status" value="1"/>
</dbReference>
<comment type="caution">
    <text evidence="4">The sequence shown here is derived from an EMBL/GenBank/DDBJ whole genome shotgun (WGS) entry which is preliminary data.</text>
</comment>
<dbReference type="PROSITE" id="PS50206">
    <property type="entry name" value="RHODANESE_3"/>
    <property type="match status" value="2"/>
</dbReference>
<keyword evidence="5" id="KW-1185">Reference proteome</keyword>
<feature type="domain" description="Rhodanese" evidence="3">
    <location>
        <begin position="187"/>
        <end position="301"/>
    </location>
</feature>
<dbReference type="RefSeq" id="WP_394624021.1">
    <property type="nucleotide sequence ID" value="NZ_JBIHMM010000001.1"/>
</dbReference>
<reference evidence="4 5" key="1">
    <citation type="submission" date="2024-10" db="EMBL/GenBank/DDBJ databases">
        <authorList>
            <person name="Yang X.-N."/>
        </authorList>
    </citation>
    <scope>NUCLEOTIDE SEQUENCE [LARGE SCALE GENOMIC DNA]</scope>
    <source>
        <strain evidence="4 5">CAU 1059</strain>
    </source>
</reference>
<organism evidence="4 5">
    <name type="scientific">Roseovarius aquimarinus</name>
    <dbReference type="NCBI Taxonomy" id="1229156"/>
    <lineage>
        <taxon>Bacteria</taxon>
        <taxon>Pseudomonadati</taxon>
        <taxon>Pseudomonadota</taxon>
        <taxon>Alphaproteobacteria</taxon>
        <taxon>Rhodobacterales</taxon>
        <taxon>Roseobacteraceae</taxon>
        <taxon>Roseovarius</taxon>
    </lineage>
</organism>